<keyword evidence="4" id="KW-1185">Reference proteome</keyword>
<dbReference type="InterPro" id="IPR001680">
    <property type="entry name" value="WD40_rpt"/>
</dbReference>
<dbReference type="SUPFAM" id="SSF50952">
    <property type="entry name" value="Soluble quinoprotein glucose dehydrogenase"/>
    <property type="match status" value="1"/>
</dbReference>
<comment type="caution">
    <text evidence="3">The sequence shown here is derived from an EMBL/GenBank/DDBJ whole genome shotgun (WGS) entry which is preliminary data.</text>
</comment>
<reference evidence="4" key="1">
    <citation type="journal article" date="2019" name="Int. J. Syst. Evol. Microbiol.">
        <title>The Global Catalogue of Microorganisms (GCM) 10K type strain sequencing project: providing services to taxonomists for standard genome sequencing and annotation.</title>
        <authorList>
            <consortium name="The Broad Institute Genomics Platform"/>
            <consortium name="The Broad Institute Genome Sequencing Center for Infectious Disease"/>
            <person name="Wu L."/>
            <person name="Ma J."/>
        </authorList>
    </citation>
    <scope>NUCLEOTIDE SEQUENCE [LARGE SCALE GENOMIC DNA]</scope>
    <source>
        <strain evidence="4">JCM 4816</strain>
    </source>
</reference>
<keyword evidence="1" id="KW-0853">WD repeat</keyword>
<evidence type="ECO:0000313" key="4">
    <source>
        <dbReference type="Proteomes" id="UP001596174"/>
    </source>
</evidence>
<evidence type="ECO:0000256" key="1">
    <source>
        <dbReference type="ARBA" id="ARBA00022574"/>
    </source>
</evidence>
<keyword evidence="2" id="KW-0677">Repeat</keyword>
<accession>A0ABW1G0F5</accession>
<dbReference type="Gene3D" id="2.130.10.10">
    <property type="entry name" value="YVTN repeat-like/Quinoprotein amine dehydrogenase"/>
    <property type="match status" value="1"/>
</dbReference>
<sequence>MRVQLWDLAGRQPLTPRLVGHRRTVDAVATTVVDGLPVAVTGSNFDGRLRVWDLLTGRQLGEALLGHHRRVGALATVIAPDGTPLALSGSDDSTVRAWHLRTLQPFGPPPPFPYRVTALSPTPSGDLLVAFGEELALLRLQQPLS</sequence>
<dbReference type="Pfam" id="PF00400">
    <property type="entry name" value="WD40"/>
    <property type="match status" value="1"/>
</dbReference>
<dbReference type="PANTHER" id="PTHR44019">
    <property type="entry name" value="WD REPEAT-CONTAINING PROTEIN 55"/>
    <property type="match status" value="1"/>
</dbReference>
<dbReference type="InterPro" id="IPR050505">
    <property type="entry name" value="WDR55/POC1"/>
</dbReference>
<dbReference type="PANTHER" id="PTHR44019:SF8">
    <property type="entry name" value="POC1 CENTRIOLAR PROTEIN HOMOLOG"/>
    <property type="match status" value="1"/>
</dbReference>
<protein>
    <submittedName>
        <fullName evidence="3">WD40 repeat domain-containing protein</fullName>
    </submittedName>
</protein>
<organism evidence="3 4">
    <name type="scientific">Streptacidiphilus monticola</name>
    <dbReference type="NCBI Taxonomy" id="2161674"/>
    <lineage>
        <taxon>Bacteria</taxon>
        <taxon>Bacillati</taxon>
        <taxon>Actinomycetota</taxon>
        <taxon>Actinomycetes</taxon>
        <taxon>Kitasatosporales</taxon>
        <taxon>Streptomycetaceae</taxon>
        <taxon>Streptacidiphilus</taxon>
    </lineage>
</organism>
<proteinExistence type="predicted"/>
<dbReference type="InterPro" id="IPR015943">
    <property type="entry name" value="WD40/YVTN_repeat-like_dom_sf"/>
</dbReference>
<name>A0ABW1G0F5_9ACTN</name>
<dbReference type="EMBL" id="JBHSQJ010000029">
    <property type="protein sequence ID" value="MFC5907204.1"/>
    <property type="molecule type" value="Genomic_DNA"/>
</dbReference>
<evidence type="ECO:0000313" key="3">
    <source>
        <dbReference type="EMBL" id="MFC5907204.1"/>
    </source>
</evidence>
<evidence type="ECO:0000256" key="2">
    <source>
        <dbReference type="ARBA" id="ARBA00022737"/>
    </source>
</evidence>
<dbReference type="InterPro" id="IPR011041">
    <property type="entry name" value="Quinoprot_gluc/sorb_DH_b-prop"/>
</dbReference>
<dbReference type="RefSeq" id="WP_380581388.1">
    <property type="nucleotide sequence ID" value="NZ_JBHSQJ010000029.1"/>
</dbReference>
<gene>
    <name evidence="3" type="ORF">ACFP3V_08230</name>
</gene>
<dbReference type="Proteomes" id="UP001596174">
    <property type="component" value="Unassembled WGS sequence"/>
</dbReference>